<dbReference type="PROSITE" id="PS50928">
    <property type="entry name" value="ABC_TM1"/>
    <property type="match status" value="1"/>
</dbReference>
<proteinExistence type="inferred from homology"/>
<organism evidence="7 8">
    <name type="scientific">Proteiniclasticum ruminis</name>
    <dbReference type="NCBI Taxonomy" id="398199"/>
    <lineage>
        <taxon>Bacteria</taxon>
        <taxon>Bacillati</taxon>
        <taxon>Bacillota</taxon>
        <taxon>Clostridia</taxon>
        <taxon>Eubacteriales</taxon>
        <taxon>Clostridiaceae</taxon>
        <taxon>Proteiniclasticum</taxon>
    </lineage>
</organism>
<feature type="transmembrane region" description="Helical" evidence="5">
    <location>
        <begin position="7"/>
        <end position="24"/>
    </location>
</feature>
<feature type="transmembrane region" description="Helical" evidence="5">
    <location>
        <begin position="122"/>
        <end position="142"/>
    </location>
</feature>
<accession>A0A1G8FRM7</accession>
<gene>
    <name evidence="7" type="ORF">SAMN05421804_10115</name>
</gene>
<dbReference type="Gene3D" id="3.40.630.10">
    <property type="entry name" value="Zn peptidases"/>
    <property type="match status" value="1"/>
</dbReference>
<evidence type="ECO:0000256" key="2">
    <source>
        <dbReference type="ARBA" id="ARBA00022692"/>
    </source>
</evidence>
<evidence type="ECO:0000256" key="5">
    <source>
        <dbReference type="RuleBase" id="RU363032"/>
    </source>
</evidence>
<protein>
    <submittedName>
        <fullName evidence="7">Peptide/nickel transport system permease protein</fullName>
    </submittedName>
</protein>
<dbReference type="AlphaFoldDB" id="A0A1G8FRM7"/>
<dbReference type="PANTHER" id="PTHR43839:SF3">
    <property type="entry name" value="OLIGOPEPTIDE ABC TRANSPORTER, PERMEASE PROTEIN"/>
    <property type="match status" value="1"/>
</dbReference>
<dbReference type="InterPro" id="IPR000515">
    <property type="entry name" value="MetI-like"/>
</dbReference>
<evidence type="ECO:0000256" key="4">
    <source>
        <dbReference type="ARBA" id="ARBA00023136"/>
    </source>
</evidence>
<dbReference type="PANTHER" id="PTHR43839">
    <property type="entry name" value="OPPC IN A BINDING PROTEIN-DEPENDENT TRANSPORT SYSTEM"/>
    <property type="match status" value="1"/>
</dbReference>
<dbReference type="InterPro" id="IPR035906">
    <property type="entry name" value="MetI-like_sf"/>
</dbReference>
<dbReference type="GO" id="GO:0005886">
    <property type="term" value="C:plasma membrane"/>
    <property type="evidence" value="ECO:0007669"/>
    <property type="project" value="UniProtKB-SubCell"/>
</dbReference>
<dbReference type="Pfam" id="PF00528">
    <property type="entry name" value="BPD_transp_1"/>
    <property type="match status" value="1"/>
</dbReference>
<dbReference type="EMBL" id="FNDZ01000001">
    <property type="protein sequence ID" value="SDH84803.1"/>
    <property type="molecule type" value="Genomic_DNA"/>
</dbReference>
<dbReference type="Gene3D" id="1.10.3720.10">
    <property type="entry name" value="MetI-like"/>
    <property type="match status" value="1"/>
</dbReference>
<sequence length="839" mass="95006">MKRVNFPLLIGSVILMVLLALSYFPEFFTDRDPIHEEPPRYIEYEKDGEIVEELSVNPMRPNTINLMGTDDAGRDIFARLVYGTRNTMQLGFFIALFRMIIALPIGIFAGMGRKTLSRIIGFFNTFFSAVPMLIFSYIVLNFNYFYRMQMEKSIVAFAIVLALVGWSKLAGIIEDVTKRIMAEDFIEGELAIGKTKTQIIFQNVLPHLIPHGVSQFFKEMAMGLFLVAQLAVLYVFVGTTREVGAMAFRANYRMGLEPEWGGMLSRITNDVMRFEEVWWVSLFPVLFFAVAIMGINLLGEGLRLEFQKRTSRVISTIRKGISSLSPKLLYLQIRDIRKYYKPVLLKAGVFAFILLYLFMPRYQSIVDYDIDGALNHLDALSDVKYKGRASGTEGGYQAGEYILSELNSLGYQTEVTEIPFYDGEPSPESLKVMAPMTVQQGTITLSFENGTRKTYRLHEDFTLFTIAREELLGAAEGEFYYAGTATTEENLGKVSSEKSVFPITEHYIRELLSSTGSPFSVEKMRGKNTFGEAEKREFMVQFMLLDEYSSVSNAYLHKTTTIIPFDEMREDLYEGIAEAEITFSYPELPRHNGRIIQGFLPGSGFSKEKPGETIVIGGSYDGVYETGDISPQSAAPASALLTLAKQTAELENPLSKSVSFVFWDNQYEIKKNTNEEGSEYFHRELLKTIDLVVSGGYYYYELNYPGMEDTDTLNIVSFPAQGGRKPSYKIGRRMEDLMTDMKIPYRRFQSIFYDTSTSSSLGVYDMVTRSVLDMRLNGFFSVGIGLSQPKGMGTVMDQREKLNVLLLNRIGQVMLDNLTMNEELMENGESSELKLEVAK</sequence>
<feature type="transmembrane region" description="Helical" evidence="5">
    <location>
        <begin position="90"/>
        <end position="110"/>
    </location>
</feature>
<keyword evidence="5" id="KW-0813">Transport</keyword>
<dbReference type="RefSeq" id="WP_031572507.1">
    <property type="nucleotide sequence ID" value="NZ_FNDZ01000001.1"/>
</dbReference>
<name>A0A1G8FRM7_9CLOT</name>
<dbReference type="SUPFAM" id="SSF161098">
    <property type="entry name" value="MetI-like"/>
    <property type="match status" value="1"/>
</dbReference>
<feature type="transmembrane region" description="Helical" evidence="5">
    <location>
        <begin position="277"/>
        <end position="299"/>
    </location>
</feature>
<evidence type="ECO:0000256" key="1">
    <source>
        <dbReference type="ARBA" id="ARBA00004141"/>
    </source>
</evidence>
<dbReference type="Proteomes" id="UP000183255">
    <property type="component" value="Unassembled WGS sequence"/>
</dbReference>
<comment type="similarity">
    <text evidence="5">Belongs to the binding-protein-dependent transport system permease family.</text>
</comment>
<evidence type="ECO:0000259" key="6">
    <source>
        <dbReference type="PROSITE" id="PS50928"/>
    </source>
</evidence>
<feature type="domain" description="ABC transmembrane type-1" evidence="6">
    <location>
        <begin position="84"/>
        <end position="299"/>
    </location>
</feature>
<dbReference type="GO" id="GO:0055085">
    <property type="term" value="P:transmembrane transport"/>
    <property type="evidence" value="ECO:0007669"/>
    <property type="project" value="InterPro"/>
</dbReference>
<dbReference type="CDD" id="cd06261">
    <property type="entry name" value="TM_PBP2"/>
    <property type="match status" value="1"/>
</dbReference>
<feature type="transmembrane region" description="Helical" evidence="5">
    <location>
        <begin position="154"/>
        <end position="173"/>
    </location>
</feature>
<feature type="transmembrane region" description="Helical" evidence="5">
    <location>
        <begin position="343"/>
        <end position="359"/>
    </location>
</feature>
<evidence type="ECO:0000313" key="7">
    <source>
        <dbReference type="EMBL" id="SDH84803.1"/>
    </source>
</evidence>
<dbReference type="SUPFAM" id="SSF53187">
    <property type="entry name" value="Zn-dependent exopeptidases"/>
    <property type="match status" value="1"/>
</dbReference>
<reference evidence="7 8" key="1">
    <citation type="submission" date="2016-10" db="EMBL/GenBank/DDBJ databases">
        <authorList>
            <person name="de Groot N.N."/>
        </authorList>
    </citation>
    <scope>NUCLEOTIDE SEQUENCE [LARGE SCALE GENOMIC DNA]</scope>
    <source>
        <strain evidence="7 8">CGMCC 1.5058</strain>
    </source>
</reference>
<keyword evidence="3 5" id="KW-1133">Transmembrane helix</keyword>
<evidence type="ECO:0000256" key="3">
    <source>
        <dbReference type="ARBA" id="ARBA00022989"/>
    </source>
</evidence>
<keyword evidence="2 5" id="KW-0812">Transmembrane</keyword>
<comment type="subcellular location">
    <subcellularLocation>
        <location evidence="5">Cell membrane</location>
        <topology evidence="5">Multi-pass membrane protein</topology>
    </subcellularLocation>
    <subcellularLocation>
        <location evidence="1">Membrane</location>
        <topology evidence="1">Multi-pass membrane protein</topology>
    </subcellularLocation>
</comment>
<feature type="transmembrane region" description="Helical" evidence="5">
    <location>
        <begin position="220"/>
        <end position="237"/>
    </location>
</feature>
<keyword evidence="4 5" id="KW-0472">Membrane</keyword>
<evidence type="ECO:0000313" key="8">
    <source>
        <dbReference type="Proteomes" id="UP000183255"/>
    </source>
</evidence>